<reference evidence="12" key="1">
    <citation type="submission" date="2022-08" db="EMBL/GenBank/DDBJ databases">
        <authorList>
            <person name="Gutierrez-Valencia J."/>
        </authorList>
    </citation>
    <scope>NUCLEOTIDE SEQUENCE</scope>
</reference>
<keyword evidence="6" id="KW-0238">DNA-binding</keyword>
<evidence type="ECO:0000259" key="11">
    <source>
        <dbReference type="PROSITE" id="PS51523"/>
    </source>
</evidence>
<keyword evidence="13" id="KW-1185">Reference proteome</keyword>
<dbReference type="SUPFAM" id="SSF46689">
    <property type="entry name" value="Homeodomain-like"/>
    <property type="match status" value="1"/>
</dbReference>
<dbReference type="AlphaFoldDB" id="A0AAV0LY65"/>
<dbReference type="InterPro" id="IPR006455">
    <property type="entry name" value="Homeodomain_ZF_HD"/>
</dbReference>
<sequence length="394" mass="42617">HTTAISCWLVLSNPNTLPPQPFISSSLSPSAAFELIIFSTAKEKTIPEAEKDCIVISPRFRDRSKRMEEAPSNEDHEDIPVPINTSYGGPHAHLIHTHHHRHNYDPLSLNPPAATFPPPPPPAAALTTLVDDQKTRSSSNVRYRECLKNHAASIGGTATDGCGEFMPSGEQGTIEALTCSACTCHRNFHRKQQQQLHSSSSPLLLLPFHHRRHMITSFNMPGGGSLSDSDDHDRLQEVDDDDGGASGVGLCHATTQMVAVTMAAGSAAAATSHRQHYYNNNGNGGGGGVGTGKKRYRTRFSVEQKEKMLEFAEGVGWKIQNQEDDGVVQRFCNEIGVKRRVLKVWMHNNKHHHNHANSSNQHGGAAAFAVDGAVTAAPAATFTTSVAHPSATTT</sequence>
<evidence type="ECO:0000256" key="8">
    <source>
        <dbReference type="ARBA" id="ARBA00023163"/>
    </source>
</evidence>
<keyword evidence="2" id="KW-0479">Metal-binding</keyword>
<dbReference type="NCBIfam" id="TIGR01566">
    <property type="entry name" value="ZF_HD_prot_N"/>
    <property type="match status" value="1"/>
</dbReference>
<accession>A0AAV0LY65</accession>
<dbReference type="GO" id="GO:0003700">
    <property type="term" value="F:DNA-binding transcription factor activity"/>
    <property type="evidence" value="ECO:0007669"/>
    <property type="project" value="TreeGrafter"/>
</dbReference>
<name>A0AAV0LY65_9ROSI</name>
<dbReference type="PANTHER" id="PTHR31948">
    <property type="entry name" value="ZINC-FINGER HOMEODOMAIN PROTEIN 2"/>
    <property type="match status" value="1"/>
</dbReference>
<dbReference type="GO" id="GO:0050793">
    <property type="term" value="P:regulation of developmental process"/>
    <property type="evidence" value="ECO:0007669"/>
    <property type="project" value="TreeGrafter"/>
</dbReference>
<feature type="domain" description="ZF-HD dimerization-type" evidence="11">
    <location>
        <begin position="143"/>
        <end position="192"/>
    </location>
</feature>
<dbReference type="GO" id="GO:0000976">
    <property type="term" value="F:transcription cis-regulatory region binding"/>
    <property type="evidence" value="ECO:0007669"/>
    <property type="project" value="TreeGrafter"/>
</dbReference>
<comment type="subcellular location">
    <subcellularLocation>
        <location evidence="1">Nucleus</location>
    </subcellularLocation>
</comment>
<evidence type="ECO:0000256" key="4">
    <source>
        <dbReference type="ARBA" id="ARBA00022833"/>
    </source>
</evidence>
<dbReference type="NCBIfam" id="TIGR01565">
    <property type="entry name" value="homeo_ZF_HD"/>
    <property type="match status" value="1"/>
</dbReference>
<dbReference type="InterPro" id="IPR006456">
    <property type="entry name" value="ZF_HD_homeobox_Cys/His_dimer"/>
</dbReference>
<keyword evidence="8" id="KW-0804">Transcription</keyword>
<evidence type="ECO:0000313" key="12">
    <source>
        <dbReference type="EMBL" id="CAI0438510.1"/>
    </source>
</evidence>
<evidence type="ECO:0000256" key="7">
    <source>
        <dbReference type="ARBA" id="ARBA00023155"/>
    </source>
</evidence>
<evidence type="ECO:0000256" key="9">
    <source>
        <dbReference type="ARBA" id="ARBA00023242"/>
    </source>
</evidence>
<dbReference type="EMBL" id="CAMGYJ010000006">
    <property type="protein sequence ID" value="CAI0438510.1"/>
    <property type="molecule type" value="Genomic_DNA"/>
</dbReference>
<comment type="caution">
    <text evidence="12">The sequence shown here is derived from an EMBL/GenBank/DDBJ whole genome shotgun (WGS) entry which is preliminary data.</text>
</comment>
<evidence type="ECO:0000256" key="6">
    <source>
        <dbReference type="ARBA" id="ARBA00023125"/>
    </source>
</evidence>
<dbReference type="FunFam" id="1.10.10.60:FF:000257">
    <property type="entry name" value="Zinc-finger homeodomain protein 2"/>
    <property type="match status" value="1"/>
</dbReference>
<dbReference type="InterPro" id="IPR009057">
    <property type="entry name" value="Homeodomain-like_sf"/>
</dbReference>
<dbReference type="Proteomes" id="UP001154282">
    <property type="component" value="Unassembled WGS sequence"/>
</dbReference>
<evidence type="ECO:0000256" key="3">
    <source>
        <dbReference type="ARBA" id="ARBA00022771"/>
    </source>
</evidence>
<gene>
    <name evidence="12" type="ORF">LITE_LOCUS25831</name>
</gene>
<evidence type="ECO:0000256" key="10">
    <source>
        <dbReference type="SAM" id="MobiDB-lite"/>
    </source>
</evidence>
<keyword evidence="9" id="KW-0539">Nucleus</keyword>
<keyword evidence="3" id="KW-0863">Zinc-finger</keyword>
<keyword evidence="4" id="KW-0862">Zinc</keyword>
<dbReference type="Pfam" id="PF04770">
    <property type="entry name" value="ZF-HD_dimer"/>
    <property type="match status" value="1"/>
</dbReference>
<evidence type="ECO:0000256" key="2">
    <source>
        <dbReference type="ARBA" id="ARBA00022723"/>
    </source>
</evidence>
<evidence type="ECO:0000313" key="13">
    <source>
        <dbReference type="Proteomes" id="UP001154282"/>
    </source>
</evidence>
<dbReference type="PANTHER" id="PTHR31948:SF60">
    <property type="entry name" value="ZINC-FINGER HOMEODOMAIN PROTEIN 5"/>
    <property type="match status" value="1"/>
</dbReference>
<dbReference type="Gene3D" id="1.10.10.60">
    <property type="entry name" value="Homeodomain-like"/>
    <property type="match status" value="1"/>
</dbReference>
<dbReference type="GO" id="GO:0005634">
    <property type="term" value="C:nucleus"/>
    <property type="evidence" value="ECO:0007669"/>
    <property type="project" value="UniProtKB-SubCell"/>
</dbReference>
<keyword evidence="5" id="KW-0805">Transcription regulation</keyword>
<proteinExistence type="predicted"/>
<dbReference type="PROSITE" id="PS51523">
    <property type="entry name" value="ZF_HD_DIMER"/>
    <property type="match status" value="1"/>
</dbReference>
<evidence type="ECO:0000256" key="1">
    <source>
        <dbReference type="ARBA" id="ARBA00004123"/>
    </source>
</evidence>
<organism evidence="12 13">
    <name type="scientific">Linum tenue</name>
    <dbReference type="NCBI Taxonomy" id="586396"/>
    <lineage>
        <taxon>Eukaryota</taxon>
        <taxon>Viridiplantae</taxon>
        <taxon>Streptophyta</taxon>
        <taxon>Embryophyta</taxon>
        <taxon>Tracheophyta</taxon>
        <taxon>Spermatophyta</taxon>
        <taxon>Magnoliopsida</taxon>
        <taxon>eudicotyledons</taxon>
        <taxon>Gunneridae</taxon>
        <taxon>Pentapetalae</taxon>
        <taxon>rosids</taxon>
        <taxon>fabids</taxon>
        <taxon>Malpighiales</taxon>
        <taxon>Linaceae</taxon>
        <taxon>Linum</taxon>
    </lineage>
</organism>
<evidence type="ECO:0000256" key="5">
    <source>
        <dbReference type="ARBA" id="ARBA00023015"/>
    </source>
</evidence>
<dbReference type="GO" id="GO:0008270">
    <property type="term" value="F:zinc ion binding"/>
    <property type="evidence" value="ECO:0007669"/>
    <property type="project" value="UniProtKB-KW"/>
</dbReference>
<feature type="region of interest" description="Disordered" evidence="10">
    <location>
        <begin position="219"/>
        <end position="243"/>
    </location>
</feature>
<keyword evidence="7" id="KW-0371">Homeobox</keyword>
<feature type="non-terminal residue" evidence="12">
    <location>
        <position position="1"/>
    </location>
</feature>
<protein>
    <recommendedName>
        <fullName evidence="11">ZF-HD dimerization-type domain-containing protein</fullName>
    </recommendedName>
</protein>